<keyword evidence="2" id="KW-0121">Carboxypeptidase</keyword>
<keyword evidence="2" id="KW-0378">Hydrolase</keyword>
<keyword evidence="2" id="KW-0645">Protease</keyword>
<evidence type="ECO:0000256" key="1">
    <source>
        <dbReference type="SAM" id="Phobius"/>
    </source>
</evidence>
<dbReference type="GO" id="GO:0004180">
    <property type="term" value="F:carboxypeptidase activity"/>
    <property type="evidence" value="ECO:0007669"/>
    <property type="project" value="UniProtKB-KW"/>
</dbReference>
<organism evidence="2 3">
    <name type="scientific">Candidatus Nanosynbacter featherlites</name>
    <dbReference type="NCBI Taxonomy" id="2572088"/>
    <lineage>
        <taxon>Bacteria</taxon>
        <taxon>Candidatus Saccharimonadota</taxon>
        <taxon>Candidatus Saccharimonadia</taxon>
        <taxon>Candidatus Nanosynbacterales</taxon>
        <taxon>Candidatus Nanosynbacteraceae</taxon>
        <taxon>Candidatus Nanosynbacter</taxon>
    </lineage>
</organism>
<dbReference type="RefSeq" id="WP_138078276.1">
    <property type="nucleotide sequence ID" value="NZ_CP040004.1"/>
</dbReference>
<keyword evidence="1" id="KW-1133">Transmembrane helix</keyword>
<dbReference type="AlphaFoldDB" id="A0A4V1GDI2"/>
<evidence type="ECO:0000313" key="2">
    <source>
        <dbReference type="EMBL" id="QCT41876.1"/>
    </source>
</evidence>
<evidence type="ECO:0000313" key="3">
    <source>
        <dbReference type="Proteomes" id="UP000310639"/>
    </source>
</evidence>
<dbReference type="OrthoDB" id="9776903at2"/>
<dbReference type="EMBL" id="CP040004">
    <property type="protein sequence ID" value="QCT41876.1"/>
    <property type="molecule type" value="Genomic_DNA"/>
</dbReference>
<gene>
    <name evidence="2" type="ORF">FBF37_00015</name>
</gene>
<dbReference type="Proteomes" id="UP000310639">
    <property type="component" value="Chromosome"/>
</dbReference>
<keyword evidence="1" id="KW-0472">Membrane</keyword>
<protein>
    <submittedName>
        <fullName evidence="2">Carboxypeptidase-like regulatory domain-containing protein</fullName>
    </submittedName>
</protein>
<accession>A0A4V1GDI2</accession>
<reference evidence="2 3" key="1">
    <citation type="submission" date="2019-04" db="EMBL/GenBank/DDBJ databases">
        <title>Saccharibacteria TM7 genomes.</title>
        <authorList>
            <person name="Bor B."/>
            <person name="He X."/>
            <person name="Chen T."/>
            <person name="Dewhirst F.E."/>
        </authorList>
    </citation>
    <scope>NUCLEOTIDE SEQUENCE [LARGE SCALE GENOMIC DNA]</scope>
    <source>
        <strain evidence="2 3">BB001</strain>
    </source>
</reference>
<keyword evidence="3" id="KW-1185">Reference proteome</keyword>
<sequence length="242" mass="27260">MQPVITKQKIIGGAVIIGALLVAFISYYVFQTVTRDTTLLATFAPETVKMSYDSVKNQTITSDKPVTVKSGKHTFSFSADGYETYTIVLDLEKGKERKLLFALTPKSDKAKNELKQKKYAKVLDGLGSRQVNRVGKEIDEANPILQHLPFEDRDYRVFSCQPYRTDIKKSHKIGICITMVGRNGDALLSQILERLARLGATPDNYDLKINNYIIPTKKEKDSRAAVPCGNGQPSWCYKFRDR</sequence>
<proteinExistence type="predicted"/>
<dbReference type="KEGG" id="nft:FBF37_00015"/>
<feature type="transmembrane region" description="Helical" evidence="1">
    <location>
        <begin position="12"/>
        <end position="30"/>
    </location>
</feature>
<keyword evidence="1" id="KW-0812">Transmembrane</keyword>
<name>A0A4V1GDI2_9BACT</name>